<accession>A0A4Y2VXF5</accession>
<protein>
    <submittedName>
        <fullName evidence="1">Uncharacterized protein</fullName>
    </submittedName>
</protein>
<dbReference type="Proteomes" id="UP000499080">
    <property type="component" value="Unassembled WGS sequence"/>
</dbReference>
<reference evidence="1 2" key="1">
    <citation type="journal article" date="2019" name="Sci. Rep.">
        <title>Orb-weaving spider Araneus ventricosus genome elucidates the spidroin gene catalogue.</title>
        <authorList>
            <person name="Kono N."/>
            <person name="Nakamura H."/>
            <person name="Ohtoshi R."/>
            <person name="Moran D.A.P."/>
            <person name="Shinohara A."/>
            <person name="Yoshida Y."/>
            <person name="Fujiwara M."/>
            <person name="Mori M."/>
            <person name="Tomita M."/>
            <person name="Arakawa K."/>
        </authorList>
    </citation>
    <scope>NUCLEOTIDE SEQUENCE [LARGE SCALE GENOMIC DNA]</scope>
</reference>
<gene>
    <name evidence="1" type="ORF">AVEN_96861_1</name>
</gene>
<name>A0A4Y2VXF5_ARAVE</name>
<organism evidence="1 2">
    <name type="scientific">Araneus ventricosus</name>
    <name type="common">Orbweaver spider</name>
    <name type="synonym">Epeira ventricosa</name>
    <dbReference type="NCBI Taxonomy" id="182803"/>
    <lineage>
        <taxon>Eukaryota</taxon>
        <taxon>Metazoa</taxon>
        <taxon>Ecdysozoa</taxon>
        <taxon>Arthropoda</taxon>
        <taxon>Chelicerata</taxon>
        <taxon>Arachnida</taxon>
        <taxon>Araneae</taxon>
        <taxon>Araneomorphae</taxon>
        <taxon>Entelegynae</taxon>
        <taxon>Araneoidea</taxon>
        <taxon>Araneidae</taxon>
        <taxon>Araneus</taxon>
    </lineage>
</organism>
<evidence type="ECO:0000313" key="2">
    <source>
        <dbReference type="Proteomes" id="UP000499080"/>
    </source>
</evidence>
<evidence type="ECO:0000313" key="1">
    <source>
        <dbReference type="EMBL" id="GBO28934.1"/>
    </source>
</evidence>
<dbReference type="EMBL" id="BGPR01052051">
    <property type="protein sequence ID" value="GBO28934.1"/>
    <property type="molecule type" value="Genomic_DNA"/>
</dbReference>
<comment type="caution">
    <text evidence="1">The sequence shown here is derived from an EMBL/GenBank/DDBJ whole genome shotgun (WGS) entry which is preliminary data.</text>
</comment>
<proteinExistence type="predicted"/>
<keyword evidence="2" id="KW-1185">Reference proteome</keyword>
<dbReference type="AlphaFoldDB" id="A0A4Y2VXF5"/>
<sequence length="86" mass="9168">MQTRNKGQSSAFVTERDASLCGAHLLLLNYCPGSSSSVHILPQKNCALTEDEISAMFLLPNTTALIPTLGSECYSKHQAGITQVAS</sequence>